<organism evidence="2">
    <name type="scientific">marine sediment metagenome</name>
    <dbReference type="NCBI Taxonomy" id="412755"/>
    <lineage>
        <taxon>unclassified sequences</taxon>
        <taxon>metagenomes</taxon>
        <taxon>ecological metagenomes</taxon>
    </lineage>
</organism>
<dbReference type="AlphaFoldDB" id="X0UTC3"/>
<accession>X0UTC3</accession>
<protein>
    <submittedName>
        <fullName evidence="2">Uncharacterized protein</fullName>
    </submittedName>
</protein>
<dbReference type="EMBL" id="BARS01018191">
    <property type="protein sequence ID" value="GAF91725.1"/>
    <property type="molecule type" value="Genomic_DNA"/>
</dbReference>
<proteinExistence type="predicted"/>
<sequence>AQSAPAPAISPDEFQERIDTAELELSVMVAEEPTVWQFDELTVEAQSLLNRSETALQRGRARILLGKIDRFANIKQRHATVNTLWADTLERNGHLADLRRQHEAQRPRTPGQSSTGNERFDGQGRLTRVVSPKRGAPRYALVDGAGDVQCYVTPAPGVNLRHYEQRLIGVNGTRGYVPEQRAHHIMAKHVDILDAAPTKLR</sequence>
<comment type="caution">
    <text evidence="2">The sequence shown here is derived from an EMBL/GenBank/DDBJ whole genome shotgun (WGS) entry which is preliminary data.</text>
</comment>
<reference evidence="2" key="1">
    <citation type="journal article" date="2014" name="Front. Microbiol.">
        <title>High frequency of phylogenetically diverse reductive dehalogenase-homologous genes in deep subseafloor sedimentary metagenomes.</title>
        <authorList>
            <person name="Kawai M."/>
            <person name="Futagami T."/>
            <person name="Toyoda A."/>
            <person name="Takaki Y."/>
            <person name="Nishi S."/>
            <person name="Hori S."/>
            <person name="Arai W."/>
            <person name="Tsubouchi T."/>
            <person name="Morono Y."/>
            <person name="Uchiyama I."/>
            <person name="Ito T."/>
            <person name="Fujiyama A."/>
            <person name="Inagaki F."/>
            <person name="Takami H."/>
        </authorList>
    </citation>
    <scope>NUCLEOTIDE SEQUENCE</scope>
    <source>
        <strain evidence="2">Expedition CK06-06</strain>
    </source>
</reference>
<feature type="region of interest" description="Disordered" evidence="1">
    <location>
        <begin position="97"/>
        <end position="125"/>
    </location>
</feature>
<feature type="compositionally biased region" description="Basic and acidic residues" evidence="1">
    <location>
        <begin position="97"/>
        <end position="106"/>
    </location>
</feature>
<evidence type="ECO:0000256" key="1">
    <source>
        <dbReference type="SAM" id="MobiDB-lite"/>
    </source>
</evidence>
<feature type="non-terminal residue" evidence="2">
    <location>
        <position position="1"/>
    </location>
</feature>
<gene>
    <name evidence="2" type="ORF">S01H1_29636</name>
</gene>
<evidence type="ECO:0000313" key="2">
    <source>
        <dbReference type="EMBL" id="GAF91725.1"/>
    </source>
</evidence>
<name>X0UTC3_9ZZZZ</name>